<sequence>MRGYEFKANPQYSVPIFETWVPAEEIEMIARAYGLILPVPWPTFITGAARLKGKASGTKKLKAKIELKKHEITEFDCFNRRIKVDNKEVSNEILSVDSKLSIALSTRKD</sequence>
<evidence type="ECO:0000313" key="1">
    <source>
        <dbReference type="EMBL" id="KAI3836867.1"/>
    </source>
</evidence>
<keyword evidence="2" id="KW-1185">Reference proteome</keyword>
<dbReference type="EMBL" id="JAJJMB010017633">
    <property type="protein sequence ID" value="KAI3836867.1"/>
    <property type="molecule type" value="Genomic_DNA"/>
</dbReference>
<proteinExistence type="predicted"/>
<comment type="caution">
    <text evidence="1">The sequence shown here is derived from an EMBL/GenBank/DDBJ whole genome shotgun (WGS) entry which is preliminary data.</text>
</comment>
<name>A0AAD4RWA8_9MAGN</name>
<protein>
    <submittedName>
        <fullName evidence="1">Uncharacterized protein</fullName>
    </submittedName>
</protein>
<accession>A0AAD4RWA8</accession>
<dbReference type="Proteomes" id="UP001202328">
    <property type="component" value="Unassembled WGS sequence"/>
</dbReference>
<organism evidence="1 2">
    <name type="scientific">Papaver atlanticum</name>
    <dbReference type="NCBI Taxonomy" id="357466"/>
    <lineage>
        <taxon>Eukaryota</taxon>
        <taxon>Viridiplantae</taxon>
        <taxon>Streptophyta</taxon>
        <taxon>Embryophyta</taxon>
        <taxon>Tracheophyta</taxon>
        <taxon>Spermatophyta</taxon>
        <taxon>Magnoliopsida</taxon>
        <taxon>Ranunculales</taxon>
        <taxon>Papaveraceae</taxon>
        <taxon>Papaveroideae</taxon>
        <taxon>Papaver</taxon>
    </lineage>
</organism>
<evidence type="ECO:0000313" key="2">
    <source>
        <dbReference type="Proteomes" id="UP001202328"/>
    </source>
</evidence>
<reference evidence="1" key="1">
    <citation type="submission" date="2022-04" db="EMBL/GenBank/DDBJ databases">
        <title>A functionally conserved STORR gene fusion in Papaver species that diverged 16.8 million years ago.</title>
        <authorList>
            <person name="Catania T."/>
        </authorList>
    </citation>
    <scope>NUCLEOTIDE SEQUENCE</scope>
    <source>
        <strain evidence="1">S-188037</strain>
    </source>
</reference>
<gene>
    <name evidence="1" type="ORF">MKW98_005200</name>
</gene>
<dbReference type="AlphaFoldDB" id="A0AAD4RWA8"/>